<feature type="transmembrane region" description="Helical" evidence="1">
    <location>
        <begin position="2017"/>
        <end position="2044"/>
    </location>
</feature>
<dbReference type="SMART" id="SM00220">
    <property type="entry name" value="S_TKc"/>
    <property type="match status" value="1"/>
</dbReference>
<dbReference type="OrthoDB" id="10257656at2759"/>
<dbReference type="Pfam" id="PF00069">
    <property type="entry name" value="Pkinase"/>
    <property type="match status" value="1"/>
</dbReference>
<dbReference type="Proteomes" id="UP000030693">
    <property type="component" value="Unassembled WGS sequence"/>
</dbReference>
<dbReference type="InterPro" id="IPR011009">
    <property type="entry name" value="Kinase-like_dom_sf"/>
</dbReference>
<reference evidence="4" key="1">
    <citation type="submission" date="2013-04" db="EMBL/GenBank/DDBJ databases">
        <title>The Genome Sequence of Fonticula alba ATCC 38817.</title>
        <authorList>
            <consortium name="The Broad Institute Genomics Platform"/>
            <person name="Russ C."/>
            <person name="Cuomo C."/>
            <person name="Burger G."/>
            <person name="Gray M.W."/>
            <person name="Holland P.W.H."/>
            <person name="King N."/>
            <person name="Lang F.B.F."/>
            <person name="Roger A.J."/>
            <person name="Ruiz-Trillo I."/>
            <person name="Brown M."/>
            <person name="Walker B."/>
            <person name="Young S."/>
            <person name="Zeng Q."/>
            <person name="Gargeya S."/>
            <person name="Fitzgerald M."/>
            <person name="Haas B."/>
            <person name="Abouelleil A."/>
            <person name="Allen A.W."/>
            <person name="Alvarado L."/>
            <person name="Arachchi H.M."/>
            <person name="Berlin A.M."/>
            <person name="Chapman S.B."/>
            <person name="Gainer-Dewar J."/>
            <person name="Goldberg J."/>
            <person name="Griggs A."/>
            <person name="Gujja S."/>
            <person name="Hansen M."/>
            <person name="Howarth C."/>
            <person name="Imamovic A."/>
            <person name="Ireland A."/>
            <person name="Larimer J."/>
            <person name="McCowan C."/>
            <person name="Murphy C."/>
            <person name="Pearson M."/>
            <person name="Poon T.W."/>
            <person name="Priest M."/>
            <person name="Roberts A."/>
            <person name="Saif S."/>
            <person name="Shea T."/>
            <person name="Sisk P."/>
            <person name="Sykes S."/>
            <person name="Wortman J."/>
            <person name="Nusbaum C."/>
            <person name="Birren B."/>
        </authorList>
    </citation>
    <scope>NUCLEOTIDE SEQUENCE [LARGE SCALE GENOMIC DNA]</scope>
    <source>
        <strain evidence="4">ATCC 38817</strain>
    </source>
</reference>
<evidence type="ECO:0000313" key="4">
    <source>
        <dbReference type="EMBL" id="KCV70944.1"/>
    </source>
</evidence>
<name>A0A058Z9F8_FONAL</name>
<dbReference type="SMART" id="SM01411">
    <property type="entry name" value="Ephrin_rec_like"/>
    <property type="match status" value="7"/>
</dbReference>
<dbReference type="InterPro" id="IPR008271">
    <property type="entry name" value="Ser/Thr_kinase_AS"/>
</dbReference>
<keyword evidence="5" id="KW-1185">Reference proteome</keyword>
<feature type="signal peptide" evidence="2">
    <location>
        <begin position="1"/>
        <end position="31"/>
    </location>
</feature>
<feature type="chain" id="PRO_5001566227" evidence="2">
    <location>
        <begin position="32"/>
        <end position="2396"/>
    </location>
</feature>
<accession>A0A058Z9F8</accession>
<dbReference type="Gene3D" id="1.10.510.10">
    <property type="entry name" value="Transferase(Phosphotransferase) domain 1"/>
    <property type="match status" value="1"/>
</dbReference>
<keyword evidence="1" id="KW-0812">Transmembrane</keyword>
<dbReference type="InterPro" id="IPR006212">
    <property type="entry name" value="Furin_repeat"/>
</dbReference>
<dbReference type="PANTHER" id="PTHR45756:SF1">
    <property type="entry name" value="PROTEIN KINASE DOMAIN CONTAINING PROTEIN"/>
    <property type="match status" value="1"/>
</dbReference>
<dbReference type="InterPro" id="IPR053215">
    <property type="entry name" value="TKL_Ser/Thr_kinase"/>
</dbReference>
<dbReference type="GO" id="GO:0005524">
    <property type="term" value="F:ATP binding"/>
    <property type="evidence" value="ECO:0007669"/>
    <property type="project" value="InterPro"/>
</dbReference>
<dbReference type="SMART" id="SM00261">
    <property type="entry name" value="FU"/>
    <property type="match status" value="17"/>
</dbReference>
<dbReference type="eggNOG" id="KOG3525">
    <property type="taxonomic scope" value="Eukaryota"/>
</dbReference>
<dbReference type="PANTHER" id="PTHR45756">
    <property type="entry name" value="PALMITOYLTRANSFERASE"/>
    <property type="match status" value="1"/>
</dbReference>
<evidence type="ECO:0000256" key="2">
    <source>
        <dbReference type="SAM" id="SignalP"/>
    </source>
</evidence>
<dbReference type="PROSITE" id="PS50011">
    <property type="entry name" value="PROTEIN_KINASE_DOM"/>
    <property type="match status" value="1"/>
</dbReference>
<dbReference type="CDD" id="cd00064">
    <property type="entry name" value="FU"/>
    <property type="match status" value="9"/>
</dbReference>
<dbReference type="PROSITE" id="PS00108">
    <property type="entry name" value="PROTEIN_KINASE_ST"/>
    <property type="match status" value="1"/>
</dbReference>
<sequence>MKAPLAAGPRLALALLLPALLALLLPIGSLSAPITTKQSVCALVTLAGGSQEIQQLPLVPEVTNVMYMRPIESLAMLEEHNLDFVLHMSQASDAYQLGSTDWHFHQDRLPFLWQDPRWGSLLHKDPQGGSRLLLAGREAGWPVLLVPVPDDAPVLLQHSDLGANMLPSIPSSSFIHENIKVLAATATSPGQVIMLLVDLATDATWQVLLSPTAEPSSREIVLGNKKPSTPWRGAIADGAQDGAFIAWASQQLLHLTWAGAQADVVFTIEPGCTIQSVVLTRLTTPHEQDLAVLFRDGSLLLADVVFTIEPGCTIQSVVLTRLTTPHEQDLAVLFRDGSLLLVRGFRSAGAVFHWTRLPAGAPATGTLVAPEPRGMTAPLGRLLYVAPRDPGIPAGYQNTWQLSWAPAAGAPPADMWQWEKLDLPGLSSGVWPRFFRHRTMQDWLLEANGWLYLGPSQFECAIDHTIVCSTATSNTGWLCQSGRELSPMVFDRRLCTGCVDGSALQPTDRKSTRLCQSGRELSPMVFDRRLCTGCVDGSALQPTHLSASACLACVVRDCLVCTPDQQCLICAKGFMLLSDRFTGQSSCVETCPAGTTASDGDLCAWALKASIMPTPSSFTGPQTGYPEHTRLAVQSPLGVLPSGTFVLNTDQQGRPHGVLILPTSEAGPLAISQSTGPAGPIHASFISTQFIPANTLGVVSLGPTLVSGSMVLVTAACVGTHIALTQWRCSSPVGSPGPGTCEPNATTPPTHGLPCTDIRQTDATVAVVRGAGADVAAFFLLYLVTEEGTLSAVHRRLPFVIRPAAAQHAFPVVFPAMGGTRRWVLLPADPLGRMGLLPVDMLQEQDPRLVEYPYDALRTLDEAQLGLATGRRDWLVPVVLSTDWRSSQHADALVTGLLPDQAGGSIWLARHLPGMMRPHGRFQSMPARDQILLRLPGVVPGGPTSWRVLSMDLGIGPYPSMMMLLAPGGRVFVSLLFCQATGVWPVCALEPALELGLLPPGAASQLDAVSLVRMPTPEEDTTGGGQAAVAADPPIRQRLFISSPHSNGLLVTLSLGECPAGSHWTGWGGCQMCDHMCLECDGPGPGSCLSCRYGGSTPAGGSGTCEAVCPAGQYVGPDACLPCPGECATCMALGPVNDPRPGCTSCPPGFLLDPGAGGLPGPAGLCMPCSPACATCTRLDDDTACDACAAGYFRKRGGACVLACPDGEFGSADSGQCEPCSAGCTACTEAQECTRCAEGRFLQGGVCPRCDGSCAACTGPAACTVCQAGLAFEDPSPGLASLCTGVCLPGDYLPGVPGPGDGPWRCATCAGTCDLCAETPDACRVCAAGHRWAGPSAPTGQATGPCVPCPTECSSCTVGLGPGAPDRCLSCGGGWFLTREAACVGACPAGMFGDLASGTCQPCAVECAQCGGPAADQCTECAGGLDLVPAGAGQTCVSGCPAGQYRQPGTADCHPCNEACAECNGPSDRDCWRCTGLVLQDGECVQECAARHAPVAARCLPCHPSCGACSGTRSTDCLTCGSGLLELGTRGVDLRCLASCPVGFSPATGAAACVTCPENCVRCAGAGAGAGSSGSTCDQCARGWLRAPAGSEDGLACVDTCPEGTFPYSGACSRCHDTCGACFGPGPGHCWECAPGAPLRAPDDTCVGVCPAGSFEAPAGSSDSPAGARCQVCHALCGPGCTGPGDDACTACPPGRLLAGGRCLTACPAGSYATPEAVCRACAPECAQCAGPEAAACTACPPGRFLTRAEQCLDTCPGGEAPCHVSGRCVPCPAGCAGCVVSPASGPADPCAVECVACDVGLVLSRSGACLAGCPAGEFLPTGGLASAGPSVCAPCQAPCRTCTGTAERCTSCSLPGEGWLVPEAGQCAEAGCPAGRAPVSRPADPPGIGPARVCLACPIHCEVCERAANGDLPADQAACRLPAPAAELVCAPVVSCDRCQHGYLLLRGGGGGGGGDGGGGATTCVGDCPRGYYAALGTGPAAVDACLLCVAGCAACAGPLSEDCTEWAGLSPKGRLAVGLGVGLGILFLLLLILVVLALVYFLRRRNGAKPAGDGDDFDSTVLNTIVELSLPGSILVNIGADFAPLPGESLGAGTQASVYAARAVGAGISDRLACPSTVAIKRMKDGQSRSAAQMALFQNEVALMWLLRDQPGLVRLYGYSDSPPSLVMDLYQADLATLLHSEITLSTHQVLGMVQDWATGLEAMHAHGIAHCDIKPGNVFVRQEHPAGPWRAALGDLGTSRNLSTERSSALTVTPPALNALTARYAAPEVFVAFDRKQALEKDLCLQADIYSAALLLWECLSRQVPWQGLDFAGISEAVQTGVRPEVGPAVAAVAGPQAASLGDLLSLCWDTDPQTRPLAASLRQRVSMAAVSSGRGCAAAGPGAGLTQPSSPV</sequence>
<evidence type="ECO:0000256" key="1">
    <source>
        <dbReference type="SAM" id="Phobius"/>
    </source>
</evidence>
<dbReference type="RefSeq" id="XP_009494067.1">
    <property type="nucleotide sequence ID" value="XM_009495792.1"/>
</dbReference>
<dbReference type="InterPro" id="IPR000742">
    <property type="entry name" value="EGF"/>
</dbReference>
<proteinExistence type="predicted"/>
<dbReference type="SMART" id="SM00181">
    <property type="entry name" value="EGF"/>
    <property type="match status" value="11"/>
</dbReference>
<evidence type="ECO:0000259" key="3">
    <source>
        <dbReference type="PROSITE" id="PS50011"/>
    </source>
</evidence>
<dbReference type="InterPro" id="IPR009030">
    <property type="entry name" value="Growth_fac_rcpt_cys_sf"/>
</dbReference>
<dbReference type="SUPFAM" id="SSF56112">
    <property type="entry name" value="Protein kinase-like (PK-like)"/>
    <property type="match status" value="1"/>
</dbReference>
<gene>
    <name evidence="4" type="ORF">H696_01890</name>
</gene>
<dbReference type="InterPro" id="IPR000719">
    <property type="entry name" value="Prot_kinase_dom"/>
</dbReference>
<dbReference type="eggNOG" id="KOG0192">
    <property type="taxonomic scope" value="Eukaryota"/>
</dbReference>
<dbReference type="GO" id="GO:0004672">
    <property type="term" value="F:protein kinase activity"/>
    <property type="evidence" value="ECO:0007669"/>
    <property type="project" value="InterPro"/>
</dbReference>
<dbReference type="Gene3D" id="2.10.220.10">
    <property type="entry name" value="Hormone Receptor, Insulin-like Growth Factor Receptor 1, Chain A, domain 2"/>
    <property type="match status" value="11"/>
</dbReference>
<dbReference type="EMBL" id="KB932203">
    <property type="protein sequence ID" value="KCV70944.1"/>
    <property type="molecule type" value="Genomic_DNA"/>
</dbReference>
<keyword evidence="4" id="KW-0418">Kinase</keyword>
<keyword evidence="2" id="KW-0732">Signal</keyword>
<keyword evidence="4" id="KW-0808">Transferase</keyword>
<keyword evidence="1" id="KW-1133">Transmembrane helix</keyword>
<evidence type="ECO:0000313" key="5">
    <source>
        <dbReference type="Proteomes" id="UP000030693"/>
    </source>
</evidence>
<organism evidence="4">
    <name type="scientific">Fonticula alba</name>
    <name type="common">Slime mold</name>
    <dbReference type="NCBI Taxonomy" id="691883"/>
    <lineage>
        <taxon>Eukaryota</taxon>
        <taxon>Rotosphaerida</taxon>
        <taxon>Fonticulaceae</taxon>
        <taxon>Fonticula</taxon>
    </lineage>
</organism>
<protein>
    <submittedName>
        <fullName evidence="4">TKL protein kinase</fullName>
    </submittedName>
</protein>
<feature type="domain" description="Protein kinase" evidence="3">
    <location>
        <begin position="2086"/>
        <end position="2374"/>
    </location>
</feature>
<dbReference type="GeneID" id="20526615"/>
<dbReference type="SUPFAM" id="SSF57184">
    <property type="entry name" value="Growth factor receptor domain"/>
    <property type="match status" value="8"/>
</dbReference>
<keyword evidence="1" id="KW-0472">Membrane</keyword>